<name>A0ABY3Z5Z8_STRRM</name>
<accession>A0ABY3Z5Z8</accession>
<dbReference type="SUPFAM" id="SSF54427">
    <property type="entry name" value="NTF2-like"/>
    <property type="match status" value="1"/>
</dbReference>
<evidence type="ECO:0000313" key="3">
    <source>
        <dbReference type="Proteomes" id="UP000829494"/>
    </source>
</evidence>
<dbReference type="Proteomes" id="UP000829494">
    <property type="component" value="Chromosome"/>
</dbReference>
<sequence length="179" mass="19523">MTQRAASTPPYAYEDDSARTRAVLERFYEAERAYVAAGGPGRADFSALAACLAPDVVLHQSPGLPYAGAWRGPAGMERFMAVMGRLWRSMEFLEQRQLVDGEEVVVTSRVRFTARATGRVLTTTIVQLMTVRDGRIREVRPFYWDPAAVAETCGQDAVREVCGREAGAEPCGPGTGHPA</sequence>
<dbReference type="GeneID" id="66855158"/>
<feature type="domain" description="SnoaL-like" evidence="1">
    <location>
        <begin position="42"/>
        <end position="139"/>
    </location>
</feature>
<organism evidence="2 3">
    <name type="scientific">Streptomyces rimosus subsp. rimosus</name>
    <dbReference type="NCBI Taxonomy" id="132474"/>
    <lineage>
        <taxon>Bacteria</taxon>
        <taxon>Bacillati</taxon>
        <taxon>Actinomycetota</taxon>
        <taxon>Actinomycetes</taxon>
        <taxon>Kitasatosporales</taxon>
        <taxon>Streptomycetaceae</taxon>
        <taxon>Streptomyces</taxon>
    </lineage>
</organism>
<dbReference type="PANTHER" id="PTHR41252">
    <property type="entry name" value="BLR2505 PROTEIN"/>
    <property type="match status" value="1"/>
</dbReference>
<dbReference type="InterPro" id="IPR037401">
    <property type="entry name" value="SnoaL-like"/>
</dbReference>
<protein>
    <submittedName>
        <fullName evidence="2">SnoaL-like domain protein</fullName>
    </submittedName>
</protein>
<evidence type="ECO:0000313" key="2">
    <source>
        <dbReference type="EMBL" id="UNZ05718.1"/>
    </source>
</evidence>
<keyword evidence="3" id="KW-1185">Reference proteome</keyword>
<dbReference type="Pfam" id="PF12680">
    <property type="entry name" value="SnoaL_2"/>
    <property type="match status" value="1"/>
</dbReference>
<evidence type="ECO:0000259" key="1">
    <source>
        <dbReference type="Pfam" id="PF12680"/>
    </source>
</evidence>
<dbReference type="EMBL" id="CP094298">
    <property type="protein sequence ID" value="UNZ05718.1"/>
    <property type="molecule type" value="Genomic_DNA"/>
</dbReference>
<dbReference type="PANTHER" id="PTHR41252:SF1">
    <property type="entry name" value="BLR2505 PROTEIN"/>
    <property type="match status" value="1"/>
</dbReference>
<dbReference type="RefSeq" id="WP_003980113.1">
    <property type="nucleotide sequence ID" value="NZ_CP043497.1"/>
</dbReference>
<dbReference type="Gene3D" id="3.10.450.50">
    <property type="match status" value="1"/>
</dbReference>
<gene>
    <name evidence="2" type="ORF">SRIMR7_26550</name>
</gene>
<reference evidence="2 3" key="1">
    <citation type="submission" date="2022-03" db="EMBL/GenBank/DDBJ databases">
        <title>Complete genome of Streptomyces rimosus ssp. rimosus R7 (=ATCC 10970).</title>
        <authorList>
            <person name="Beganovic S."/>
            <person name="Ruckert C."/>
            <person name="Busche T."/>
            <person name="Kalinowski J."/>
            <person name="Wittmann C."/>
        </authorList>
    </citation>
    <scope>NUCLEOTIDE SEQUENCE [LARGE SCALE GENOMIC DNA]</scope>
    <source>
        <strain evidence="2 3">R7</strain>
    </source>
</reference>
<proteinExistence type="predicted"/>
<dbReference type="InterPro" id="IPR032710">
    <property type="entry name" value="NTF2-like_dom_sf"/>
</dbReference>